<keyword evidence="2" id="KW-1185">Reference proteome</keyword>
<evidence type="ECO:0000313" key="1">
    <source>
        <dbReference type="EMBL" id="MFH4978944.1"/>
    </source>
</evidence>
<dbReference type="EMBL" id="JBGFUD010003688">
    <property type="protein sequence ID" value="MFH4978944.1"/>
    <property type="molecule type" value="Genomic_DNA"/>
</dbReference>
<evidence type="ECO:0000313" key="2">
    <source>
        <dbReference type="Proteomes" id="UP001608902"/>
    </source>
</evidence>
<protein>
    <submittedName>
        <fullName evidence="1">Uncharacterized protein</fullName>
    </submittedName>
</protein>
<dbReference type="Proteomes" id="UP001608902">
    <property type="component" value="Unassembled WGS sequence"/>
</dbReference>
<comment type="caution">
    <text evidence="1">The sequence shown here is derived from an EMBL/GenBank/DDBJ whole genome shotgun (WGS) entry which is preliminary data.</text>
</comment>
<dbReference type="AlphaFoldDB" id="A0ABD6EG23"/>
<gene>
    <name evidence="1" type="ORF">AB6A40_005653</name>
</gene>
<name>A0ABD6EG23_9BILA</name>
<organism evidence="1 2">
    <name type="scientific">Gnathostoma spinigerum</name>
    <dbReference type="NCBI Taxonomy" id="75299"/>
    <lineage>
        <taxon>Eukaryota</taxon>
        <taxon>Metazoa</taxon>
        <taxon>Ecdysozoa</taxon>
        <taxon>Nematoda</taxon>
        <taxon>Chromadorea</taxon>
        <taxon>Rhabditida</taxon>
        <taxon>Spirurina</taxon>
        <taxon>Gnathostomatomorpha</taxon>
        <taxon>Gnathostomatoidea</taxon>
        <taxon>Gnathostomatidae</taxon>
        <taxon>Gnathostoma</taxon>
    </lineage>
</organism>
<proteinExistence type="predicted"/>
<reference evidence="1 2" key="1">
    <citation type="submission" date="2024-08" db="EMBL/GenBank/DDBJ databases">
        <title>Gnathostoma spinigerum genome.</title>
        <authorList>
            <person name="Gonzalez-Bertolin B."/>
            <person name="Monzon S."/>
            <person name="Zaballos A."/>
            <person name="Jimenez P."/>
            <person name="Dekumyoy P."/>
            <person name="Varona S."/>
            <person name="Cuesta I."/>
            <person name="Sumanam S."/>
            <person name="Adisakwattana P."/>
            <person name="Gasser R.B."/>
            <person name="Hernandez-Gonzalez A."/>
            <person name="Young N.D."/>
            <person name="Perteguer M.J."/>
        </authorList>
    </citation>
    <scope>NUCLEOTIDE SEQUENCE [LARGE SCALE GENOMIC DNA]</scope>
    <source>
        <strain evidence="1">AL3</strain>
        <tissue evidence="1">Liver</tissue>
    </source>
</reference>
<accession>A0ABD6EG23</accession>
<sequence>MLSRLRSIALKNARLFRGIQTVAATEPHAPIIRTPIPGPKSVTLKAEMDKIHEWLQNGNSRLRCTSTILLT</sequence>